<accession>A0A927ED21</accession>
<feature type="signal peptide" evidence="5">
    <location>
        <begin position="1"/>
        <end position="29"/>
    </location>
</feature>
<dbReference type="InterPro" id="IPR013105">
    <property type="entry name" value="TPR_2"/>
</dbReference>
<evidence type="ECO:0000313" key="7">
    <source>
        <dbReference type="Proteomes" id="UP000619295"/>
    </source>
</evidence>
<dbReference type="PROSITE" id="PS50005">
    <property type="entry name" value="TPR"/>
    <property type="match status" value="3"/>
</dbReference>
<evidence type="ECO:0000256" key="1">
    <source>
        <dbReference type="ARBA" id="ARBA00022737"/>
    </source>
</evidence>
<keyword evidence="7" id="KW-1185">Reference proteome</keyword>
<dbReference type="SMART" id="SM00028">
    <property type="entry name" value="TPR"/>
    <property type="match status" value="8"/>
</dbReference>
<dbReference type="Gene3D" id="1.25.40.10">
    <property type="entry name" value="Tetratricopeptide repeat domain"/>
    <property type="match status" value="4"/>
</dbReference>
<organism evidence="6 7">
    <name type="scientific">Bosea spartocytisi</name>
    <dbReference type="NCBI Taxonomy" id="2773451"/>
    <lineage>
        <taxon>Bacteria</taxon>
        <taxon>Pseudomonadati</taxon>
        <taxon>Pseudomonadota</taxon>
        <taxon>Alphaproteobacteria</taxon>
        <taxon>Hyphomicrobiales</taxon>
        <taxon>Boseaceae</taxon>
        <taxon>Bosea</taxon>
    </lineage>
</organism>
<dbReference type="PANTHER" id="PTHR44858:SF1">
    <property type="entry name" value="UDP-N-ACETYLGLUCOSAMINE--PEPTIDE N-ACETYLGLUCOSAMINYLTRANSFERASE SPINDLY-RELATED"/>
    <property type="match status" value="1"/>
</dbReference>
<evidence type="ECO:0000256" key="3">
    <source>
        <dbReference type="PROSITE-ProRule" id="PRU00339"/>
    </source>
</evidence>
<feature type="repeat" description="TPR" evidence="3">
    <location>
        <begin position="493"/>
        <end position="526"/>
    </location>
</feature>
<gene>
    <name evidence="6" type="ORF">IED13_25335</name>
</gene>
<dbReference type="InterPro" id="IPR011990">
    <property type="entry name" value="TPR-like_helical_dom_sf"/>
</dbReference>
<protein>
    <submittedName>
        <fullName evidence="6">Tetratricopeptide repeat protein</fullName>
    </submittedName>
</protein>
<feature type="repeat" description="TPR" evidence="3">
    <location>
        <begin position="279"/>
        <end position="312"/>
    </location>
</feature>
<keyword evidence="1" id="KW-0677">Repeat</keyword>
<dbReference type="PANTHER" id="PTHR44858">
    <property type="entry name" value="TETRATRICOPEPTIDE REPEAT PROTEIN 6"/>
    <property type="match status" value="1"/>
</dbReference>
<sequence length="596" mass="65831">MAVVTFLKKVRASGTAAALSLVLALPVAAAAQGATPRSAESLEPADSLEGNYLAAIVAGASRDLGAASVYLREAVKEDPQNNDLLERAFVAFLADGSMPDAFRAADRLIQVDPSNGLAQLVVGIRAIKQKSYQTARNHLQRGGRGRAADITATLLSAWSYLGSGNSKRAVETLERLKGEPSYNLFRDYHAGLILDAAGRRKEAERRLKSAYDAEKTTLRLVDLWARFQARNGDFDDAIATYADFDRLLPNHPIIREGMALVAKKEAPPRQIATPQQGAAEVLYGLASAGNRQGDEAAALLYLRMAIFLDPSHDLAILTLGDILERSRQPEDAVAVYDKMPMTSPLRPNAEIQAGLALENLGKHDDAVKHLDRVISERPDDVDALAALGNIYRSRKQFAEAADTYDKAIAKLAVPGRANWDLFYFRGIARERINRWPDAEADLRKALELLPDPLGRERALVLNYLGYSLVDKHLKLDEGLDMLRRAVELRPRDGYIIDSLGWAYYRLGRYEDASREIERAAELRPSDPVINDHLGDVYWKTGRKLEAKFQWNHARDLKPEPEDLPNILRKIERGMEDTPSANAGEQVSPAEQKKDGG</sequence>
<keyword evidence="5" id="KW-0732">Signal</keyword>
<dbReference type="RefSeq" id="WP_191125833.1">
    <property type="nucleotide sequence ID" value="NZ_JACXWY010000027.1"/>
</dbReference>
<feature type="region of interest" description="Disordered" evidence="4">
    <location>
        <begin position="557"/>
        <end position="596"/>
    </location>
</feature>
<dbReference type="InterPro" id="IPR019734">
    <property type="entry name" value="TPR_rpt"/>
</dbReference>
<comment type="caution">
    <text evidence="6">The sequence shown here is derived from an EMBL/GenBank/DDBJ whole genome shotgun (WGS) entry which is preliminary data.</text>
</comment>
<keyword evidence="2 3" id="KW-0802">TPR repeat</keyword>
<evidence type="ECO:0000256" key="4">
    <source>
        <dbReference type="SAM" id="MobiDB-lite"/>
    </source>
</evidence>
<feature type="chain" id="PRO_5038002702" evidence="5">
    <location>
        <begin position="30"/>
        <end position="596"/>
    </location>
</feature>
<dbReference type="InterPro" id="IPR050498">
    <property type="entry name" value="Ycf3"/>
</dbReference>
<evidence type="ECO:0000256" key="2">
    <source>
        <dbReference type="ARBA" id="ARBA00022803"/>
    </source>
</evidence>
<reference evidence="6" key="1">
    <citation type="submission" date="2020-09" db="EMBL/GenBank/DDBJ databases">
        <title>Bosea spartocytisi sp. nov. a root nodule endophyte of Spartocytisus supranubius in the high mountain ecosystem fo the Teide National Park (Canary Islands, Spain).</title>
        <authorList>
            <person name="Pulido-Suarez L."/>
            <person name="Peix A."/>
            <person name="Igual J.M."/>
            <person name="Socas-Perez N."/>
            <person name="Velazquez E."/>
            <person name="Flores-Felix J.D."/>
            <person name="Leon-Barrios M."/>
        </authorList>
    </citation>
    <scope>NUCLEOTIDE SEQUENCE</scope>
    <source>
        <strain evidence="6">SSUT16</strain>
    </source>
</reference>
<dbReference type="EMBL" id="JACXWY010000027">
    <property type="protein sequence ID" value="MBD3849036.1"/>
    <property type="molecule type" value="Genomic_DNA"/>
</dbReference>
<dbReference type="Pfam" id="PF13432">
    <property type="entry name" value="TPR_16"/>
    <property type="match status" value="1"/>
</dbReference>
<evidence type="ECO:0000256" key="5">
    <source>
        <dbReference type="SAM" id="SignalP"/>
    </source>
</evidence>
<feature type="repeat" description="TPR" evidence="3">
    <location>
        <begin position="347"/>
        <end position="380"/>
    </location>
</feature>
<dbReference type="AlphaFoldDB" id="A0A927ED21"/>
<evidence type="ECO:0000313" key="6">
    <source>
        <dbReference type="EMBL" id="MBD3849036.1"/>
    </source>
</evidence>
<name>A0A927ED21_9HYPH</name>
<dbReference type="Proteomes" id="UP000619295">
    <property type="component" value="Unassembled WGS sequence"/>
</dbReference>
<proteinExistence type="predicted"/>
<dbReference type="SUPFAM" id="SSF48452">
    <property type="entry name" value="TPR-like"/>
    <property type="match status" value="2"/>
</dbReference>
<dbReference type="Pfam" id="PF07719">
    <property type="entry name" value="TPR_2"/>
    <property type="match status" value="1"/>
</dbReference>